<name>W5NNP3_LEPOC</name>
<keyword evidence="3 9" id="KW-1133">Transmembrane helix</keyword>
<evidence type="ECO:0000256" key="9">
    <source>
        <dbReference type="SAM" id="Phobius"/>
    </source>
</evidence>
<dbReference type="GO" id="GO:0004930">
    <property type="term" value="F:G protein-coupled receptor activity"/>
    <property type="evidence" value="ECO:0007669"/>
    <property type="project" value="UniProtKB-KW"/>
</dbReference>
<organism evidence="11 12">
    <name type="scientific">Lepisosteus oculatus</name>
    <name type="common">Spotted gar</name>
    <dbReference type="NCBI Taxonomy" id="7918"/>
    <lineage>
        <taxon>Eukaryota</taxon>
        <taxon>Metazoa</taxon>
        <taxon>Chordata</taxon>
        <taxon>Craniata</taxon>
        <taxon>Vertebrata</taxon>
        <taxon>Euteleostomi</taxon>
        <taxon>Actinopterygii</taxon>
        <taxon>Neopterygii</taxon>
        <taxon>Holostei</taxon>
        <taxon>Semionotiformes</taxon>
        <taxon>Lepisosteidae</taxon>
        <taxon>Lepisosteus</taxon>
    </lineage>
</organism>
<feature type="transmembrane region" description="Helical" evidence="9">
    <location>
        <begin position="21"/>
        <end position="41"/>
    </location>
</feature>
<evidence type="ECO:0000256" key="4">
    <source>
        <dbReference type="ARBA" id="ARBA00023040"/>
    </source>
</evidence>
<evidence type="ECO:0000256" key="1">
    <source>
        <dbReference type="ARBA" id="ARBA00004141"/>
    </source>
</evidence>
<comment type="similarity">
    <text evidence="8">Belongs to the G-protein coupled receptor 1 family.</text>
</comment>
<sequence length="326" mass="37285">MANVSCCAFEEPILDLVLPPVLLLEFVFGLLGNAVALWMFVFHMDTWKPNSVYLTHLAVADTLVLFCLPFRAVYYLRGKHWMYGDILCRILLFLLAANRAAGIFFLTAVAVDRYLKIVHPLSRINRLGLRYALCVSCGLWVLIVSMTAYLLTEPHFFLQNNRTQCESFNICPGNNPMATWHNVFYVIQYCIPVVIVSFCTICVTLQLKTKTKDTQGKIRRAVNFILAVALVFFFCFFPSSMSRISVWVLQAKHTDCSYFREANLAFYTSVCFTYFNSVLNPLVYYFSSPSFSGLFQKQFNKLFCRKTPEENHRPPENTNVATASTG</sequence>
<dbReference type="PROSITE" id="PS00237">
    <property type="entry name" value="G_PROTEIN_RECEP_F1_1"/>
    <property type="match status" value="1"/>
</dbReference>
<comment type="subcellular location">
    <subcellularLocation>
        <location evidence="1">Membrane</location>
        <topology evidence="1">Multi-pass membrane protein</topology>
    </subcellularLocation>
</comment>
<dbReference type="PRINTS" id="PR00237">
    <property type="entry name" value="GPCRRHODOPSN"/>
</dbReference>
<dbReference type="AlphaFoldDB" id="W5NNP3"/>
<feature type="transmembrane region" description="Helical" evidence="9">
    <location>
        <begin position="53"/>
        <end position="74"/>
    </location>
</feature>
<feature type="transmembrane region" description="Helical" evidence="9">
    <location>
        <begin position="264"/>
        <end position="287"/>
    </location>
</feature>
<evidence type="ECO:0000313" key="12">
    <source>
        <dbReference type="Proteomes" id="UP000018468"/>
    </source>
</evidence>
<feature type="transmembrane region" description="Helical" evidence="9">
    <location>
        <begin position="224"/>
        <end position="244"/>
    </location>
</feature>
<dbReference type="GO" id="GO:0016020">
    <property type="term" value="C:membrane"/>
    <property type="evidence" value="ECO:0007669"/>
    <property type="project" value="UniProtKB-SubCell"/>
</dbReference>
<feature type="transmembrane region" description="Helical" evidence="9">
    <location>
        <begin position="183"/>
        <end position="203"/>
    </location>
</feature>
<feature type="domain" description="G-protein coupled receptors family 1 profile" evidence="10">
    <location>
        <begin position="32"/>
        <end position="284"/>
    </location>
</feature>
<keyword evidence="12" id="KW-1185">Reference proteome</keyword>
<evidence type="ECO:0000256" key="5">
    <source>
        <dbReference type="ARBA" id="ARBA00023136"/>
    </source>
</evidence>
<dbReference type="HOGENOM" id="CLU_009579_8_2_1"/>
<evidence type="ECO:0000256" key="7">
    <source>
        <dbReference type="ARBA" id="ARBA00023224"/>
    </source>
</evidence>
<dbReference type="PROSITE" id="PS50262">
    <property type="entry name" value="G_PROTEIN_RECEP_F1_2"/>
    <property type="match status" value="1"/>
</dbReference>
<dbReference type="eggNOG" id="KOG3656">
    <property type="taxonomic scope" value="Eukaryota"/>
</dbReference>
<dbReference type="GeneTree" id="ENSGT01140000282516"/>
<evidence type="ECO:0000256" key="8">
    <source>
        <dbReference type="RuleBase" id="RU000688"/>
    </source>
</evidence>
<evidence type="ECO:0000259" key="10">
    <source>
        <dbReference type="PROSITE" id="PS50262"/>
    </source>
</evidence>
<dbReference type="PANTHER" id="PTHR46048:SF7">
    <property type="entry name" value="12-(S)-HYDROXY-5,8,10,14-EICOSATETRAENOIC ACID RECEPTOR"/>
    <property type="match status" value="1"/>
</dbReference>
<dbReference type="Ensembl" id="ENSLOCT00000022293.1">
    <property type="protein sequence ID" value="ENSLOCP00000022252.1"/>
    <property type="gene ID" value="ENSLOCG00000018151.1"/>
</dbReference>
<keyword evidence="7 8" id="KW-0807">Transducer</keyword>
<evidence type="ECO:0000313" key="11">
    <source>
        <dbReference type="Ensembl" id="ENSLOCP00000022252.1"/>
    </source>
</evidence>
<keyword evidence="6 8" id="KW-0675">Receptor</keyword>
<reference evidence="11" key="3">
    <citation type="submission" date="2025-09" db="UniProtKB">
        <authorList>
            <consortium name="Ensembl"/>
        </authorList>
    </citation>
    <scope>IDENTIFICATION</scope>
</reference>
<feature type="transmembrane region" description="Helical" evidence="9">
    <location>
        <begin position="131"/>
        <end position="151"/>
    </location>
</feature>
<keyword evidence="2 8" id="KW-0812">Transmembrane</keyword>
<reference evidence="12" key="1">
    <citation type="submission" date="2011-12" db="EMBL/GenBank/DDBJ databases">
        <title>The Draft Genome of Lepisosteus oculatus.</title>
        <authorList>
            <consortium name="The Broad Institute Genome Assembly &amp; Analysis Group"/>
            <consortium name="Computational R&amp;D Group"/>
            <consortium name="and Sequencing Platform"/>
            <person name="Di Palma F."/>
            <person name="Alfoldi J."/>
            <person name="Johnson J."/>
            <person name="Berlin A."/>
            <person name="Gnerre S."/>
            <person name="Jaffe D."/>
            <person name="MacCallum I."/>
            <person name="Young S."/>
            <person name="Walker B.J."/>
            <person name="Lander E.S."/>
            <person name="Lindblad-Toh K."/>
        </authorList>
    </citation>
    <scope>NUCLEOTIDE SEQUENCE [LARGE SCALE GENOMIC DNA]</scope>
</reference>
<accession>W5NNP3</accession>
<reference evidence="11" key="2">
    <citation type="submission" date="2025-08" db="UniProtKB">
        <authorList>
            <consortium name="Ensembl"/>
        </authorList>
    </citation>
    <scope>IDENTIFICATION</scope>
</reference>
<dbReference type="EMBL" id="AHAT01005130">
    <property type="status" value="NOT_ANNOTATED_CDS"/>
    <property type="molecule type" value="Genomic_DNA"/>
</dbReference>
<dbReference type="STRING" id="7918.ENSLOCP00000022252"/>
<feature type="transmembrane region" description="Helical" evidence="9">
    <location>
        <begin position="86"/>
        <end position="111"/>
    </location>
</feature>
<proteinExistence type="inferred from homology"/>
<dbReference type="SUPFAM" id="SSF81321">
    <property type="entry name" value="Family A G protein-coupled receptor-like"/>
    <property type="match status" value="1"/>
</dbReference>
<dbReference type="InterPro" id="IPR017452">
    <property type="entry name" value="GPCR_Rhodpsn_7TM"/>
</dbReference>
<dbReference type="InterPro" id="IPR051893">
    <property type="entry name" value="HCARs"/>
</dbReference>
<dbReference type="InParanoid" id="W5NNP3"/>
<dbReference type="Proteomes" id="UP000018468">
    <property type="component" value="Linkage group LG20"/>
</dbReference>
<evidence type="ECO:0000256" key="6">
    <source>
        <dbReference type="ARBA" id="ARBA00023170"/>
    </source>
</evidence>
<evidence type="ECO:0000256" key="2">
    <source>
        <dbReference type="ARBA" id="ARBA00022692"/>
    </source>
</evidence>
<dbReference type="OMA" id="FHMDEWK"/>
<protein>
    <submittedName>
        <fullName evidence="11">Hydroxycarboxylic acid receptor 2-like</fullName>
    </submittedName>
</protein>
<dbReference type="Gene3D" id="1.20.1070.10">
    <property type="entry name" value="Rhodopsin 7-helix transmembrane proteins"/>
    <property type="match status" value="1"/>
</dbReference>
<dbReference type="InterPro" id="IPR000276">
    <property type="entry name" value="GPCR_Rhodpsn"/>
</dbReference>
<dbReference type="Pfam" id="PF00001">
    <property type="entry name" value="7tm_1"/>
    <property type="match status" value="1"/>
</dbReference>
<dbReference type="PANTHER" id="PTHR46048">
    <property type="entry name" value="HYDROXYCARBOXYLIC ACID RECEPTOR 2"/>
    <property type="match status" value="1"/>
</dbReference>
<keyword evidence="5 9" id="KW-0472">Membrane</keyword>
<evidence type="ECO:0000256" key="3">
    <source>
        <dbReference type="ARBA" id="ARBA00022989"/>
    </source>
</evidence>
<keyword evidence="4 8" id="KW-0297">G-protein coupled receptor</keyword>